<dbReference type="EMBL" id="JAQPOK010000083">
    <property type="protein sequence ID" value="MDJ1179327.1"/>
    <property type="molecule type" value="Genomic_DNA"/>
</dbReference>
<proteinExistence type="inferred from homology"/>
<gene>
    <name evidence="5" type="ORF">PJF56_10665</name>
</gene>
<dbReference type="Proteomes" id="UP001231370">
    <property type="component" value="Unassembled WGS sequence"/>
</dbReference>
<keyword evidence="2" id="KW-0238">DNA-binding</keyword>
<protein>
    <submittedName>
        <fullName evidence="5">Tyrosine-type recombinase/integrase</fullName>
    </submittedName>
</protein>
<reference evidence="5 6" key="1">
    <citation type="submission" date="2023-01" db="EMBL/GenBank/DDBJ databases">
        <title>Novel diversity within Roseofilum (Cyanobacteria; Desertifilaceae) from marine benthic mats with descriptions of four novel species.</title>
        <authorList>
            <person name="Wang Y."/>
            <person name="Berthold D.E."/>
            <person name="Hu J."/>
            <person name="Lefler F.W."/>
            <person name="Laughinghouse H.D. IV."/>
        </authorList>
    </citation>
    <scope>NUCLEOTIDE SEQUENCE [LARGE SCALE GENOMIC DNA]</scope>
    <source>
        <strain evidence="5 6">BLCC-M91</strain>
    </source>
</reference>
<evidence type="ECO:0000259" key="4">
    <source>
        <dbReference type="PROSITE" id="PS51898"/>
    </source>
</evidence>
<dbReference type="RefSeq" id="WP_283762637.1">
    <property type="nucleotide sequence ID" value="NZ_JAQPOK010000083.1"/>
</dbReference>
<dbReference type="PROSITE" id="PS51898">
    <property type="entry name" value="TYR_RECOMBINASE"/>
    <property type="match status" value="1"/>
</dbReference>
<keyword evidence="3" id="KW-0233">DNA recombination</keyword>
<feature type="domain" description="Tyr recombinase" evidence="4">
    <location>
        <begin position="182"/>
        <end position="368"/>
    </location>
</feature>
<comment type="caution">
    <text evidence="5">The sequence shown here is derived from an EMBL/GenBank/DDBJ whole genome shotgun (WGS) entry which is preliminary data.</text>
</comment>
<evidence type="ECO:0000256" key="3">
    <source>
        <dbReference type="ARBA" id="ARBA00023172"/>
    </source>
</evidence>
<dbReference type="Pfam" id="PF00589">
    <property type="entry name" value="Phage_integrase"/>
    <property type="match status" value="1"/>
</dbReference>
<dbReference type="SUPFAM" id="SSF56349">
    <property type="entry name" value="DNA breaking-rejoining enzymes"/>
    <property type="match status" value="1"/>
</dbReference>
<dbReference type="InterPro" id="IPR050090">
    <property type="entry name" value="Tyrosine_recombinase_XerCD"/>
</dbReference>
<dbReference type="Gene3D" id="1.10.443.10">
    <property type="entry name" value="Intergrase catalytic core"/>
    <property type="match status" value="1"/>
</dbReference>
<comment type="similarity">
    <text evidence="1">Belongs to the 'phage' integrase family.</text>
</comment>
<evidence type="ECO:0000256" key="2">
    <source>
        <dbReference type="ARBA" id="ARBA00023125"/>
    </source>
</evidence>
<evidence type="ECO:0000256" key="1">
    <source>
        <dbReference type="ARBA" id="ARBA00008857"/>
    </source>
</evidence>
<dbReference type="PANTHER" id="PTHR30349:SF41">
    <property type="entry name" value="INTEGRASE_RECOMBINASE PROTEIN MJ0367-RELATED"/>
    <property type="match status" value="1"/>
</dbReference>
<accession>A0ABT7BJH1</accession>
<dbReference type="PANTHER" id="PTHR30349">
    <property type="entry name" value="PHAGE INTEGRASE-RELATED"/>
    <property type="match status" value="1"/>
</dbReference>
<dbReference type="InterPro" id="IPR013762">
    <property type="entry name" value="Integrase-like_cat_sf"/>
</dbReference>
<dbReference type="InterPro" id="IPR011010">
    <property type="entry name" value="DNA_brk_join_enz"/>
</dbReference>
<sequence>MKQLSTVRSSVGTFDRVAKRVSLINRSGSIQLRWTYAGKRFHLAIGGLTKSTIEVAYAKANAIAADIALNRFDESLAKYTNRPTPIKQEETIATLWEKYKIKSQGKTSPTTQKSVWVEIDRAIETLPREALKLSNIDALGREYLKIRKPSTTHRHFESLQPAIRAALPGIKLKEQLPKKAKKPIRFFTPDEVRAIVQGFEGNHYERYVSFLSSTGCRPEEAIALTPSDISSSSQGTECTFDKAFSKGILSLYTKNHLVRTIPVSDMAIQSIEGHHGAIIFPSLTGEYINQNNFRNRAWKPLVKKLAQSGAIRRYLPPYALRHSFISNMYHRGVPLPTIAWLVGDRVETILKFYAGIERLSSSDLPDLY</sequence>
<evidence type="ECO:0000313" key="5">
    <source>
        <dbReference type="EMBL" id="MDJ1179327.1"/>
    </source>
</evidence>
<organism evidence="5 6">
    <name type="scientific">Roseofilum halophilum BLCC-M91</name>
    <dbReference type="NCBI Taxonomy" id="3022259"/>
    <lineage>
        <taxon>Bacteria</taxon>
        <taxon>Bacillati</taxon>
        <taxon>Cyanobacteriota</taxon>
        <taxon>Cyanophyceae</taxon>
        <taxon>Desertifilales</taxon>
        <taxon>Desertifilaceae</taxon>
        <taxon>Roseofilum</taxon>
        <taxon>Roseofilum halophilum</taxon>
    </lineage>
</organism>
<name>A0ABT7BJH1_9CYAN</name>
<evidence type="ECO:0000313" key="6">
    <source>
        <dbReference type="Proteomes" id="UP001231370"/>
    </source>
</evidence>
<dbReference type="InterPro" id="IPR002104">
    <property type="entry name" value="Integrase_catalytic"/>
</dbReference>
<keyword evidence="6" id="KW-1185">Reference proteome</keyword>